<accession>A0A4R6YNS2</accession>
<protein>
    <submittedName>
        <fullName evidence="2">EndoU nuclease-like protein</fullName>
    </submittedName>
</protein>
<proteinExistence type="predicted"/>
<dbReference type="InterPro" id="IPR029501">
    <property type="entry name" value="EndoU_bac"/>
</dbReference>
<evidence type="ECO:0000313" key="3">
    <source>
        <dbReference type="Proteomes" id="UP000295293"/>
    </source>
</evidence>
<dbReference type="OrthoDB" id="2664633at2"/>
<reference evidence="2 3" key="1">
    <citation type="submission" date="2019-03" db="EMBL/GenBank/DDBJ databases">
        <title>Genomic Encyclopedia of Type Strains, Phase IV (KMG-IV): sequencing the most valuable type-strain genomes for metagenomic binning, comparative biology and taxonomic classification.</title>
        <authorList>
            <person name="Goeker M."/>
        </authorList>
    </citation>
    <scope>NUCLEOTIDE SEQUENCE [LARGE SCALE GENOMIC DNA]</scope>
    <source>
        <strain evidence="2 3">DSM 21667</strain>
    </source>
</reference>
<organism evidence="2 3">
    <name type="scientific">Tahibacter aquaticus</name>
    <dbReference type="NCBI Taxonomy" id="520092"/>
    <lineage>
        <taxon>Bacteria</taxon>
        <taxon>Pseudomonadati</taxon>
        <taxon>Pseudomonadota</taxon>
        <taxon>Gammaproteobacteria</taxon>
        <taxon>Lysobacterales</taxon>
        <taxon>Rhodanobacteraceae</taxon>
        <taxon>Tahibacter</taxon>
    </lineage>
</organism>
<keyword evidence="3" id="KW-1185">Reference proteome</keyword>
<feature type="domain" description="Bacterial EndoU nuclease" evidence="1">
    <location>
        <begin position="302"/>
        <end position="414"/>
    </location>
</feature>
<dbReference type="AlphaFoldDB" id="A0A4R6YNS2"/>
<evidence type="ECO:0000259" key="1">
    <source>
        <dbReference type="Pfam" id="PF14436"/>
    </source>
</evidence>
<name>A0A4R6YNS2_9GAMM</name>
<evidence type="ECO:0000313" key="2">
    <source>
        <dbReference type="EMBL" id="TDR39315.1"/>
    </source>
</evidence>
<gene>
    <name evidence="2" type="ORF">DFR29_1164</name>
</gene>
<dbReference type="Proteomes" id="UP000295293">
    <property type="component" value="Unassembled WGS sequence"/>
</dbReference>
<dbReference type="Pfam" id="PF14436">
    <property type="entry name" value="EndoU_bacteria"/>
    <property type="match status" value="1"/>
</dbReference>
<sequence length="425" mass="45233">MAEDSRSRPGLPSVPDTFRGNKVFGRLVTGELPTPPPKLLQRQPGRCSEALVKAKQEYAAKSLFDKMLTVKDAWGNPKDQQAAALFKQQCEQWPERIAESFLDEQRQRLNDHLSGKSPLLPAESVRLRRDLSLMEDIYCPGPRFEAPLSAAEQNWLDERNLSFGNSLSMALLGPIFGGPGAATRMLGGSEQQVAAANQMGAVVMDMTTGHAAIGGVRPSHLGAYPAQGRTVVRGAPTESLGGWPSGSSGVKQGSVGNWELKFGARPVVTTFVGTVVAKPPPFISAEMELKILYGQRVLSANGNPTNRLVGAHGGQITDKHPSYAVEVVSVNLDGTRNAKLVTQFSDGNISKVKTSTLFPEGWNDAQAMSAVRQTAATAPLATRLSDGASLHQSMVNGVRVEVISVGGTVTAAYPCGRGCTNPGSF</sequence>
<comment type="caution">
    <text evidence="2">The sequence shown here is derived from an EMBL/GenBank/DDBJ whole genome shotgun (WGS) entry which is preliminary data.</text>
</comment>
<dbReference type="RefSeq" id="WP_133820789.1">
    <property type="nucleotide sequence ID" value="NZ_SNZH01000016.1"/>
</dbReference>
<dbReference type="GO" id="GO:0004519">
    <property type="term" value="F:endonuclease activity"/>
    <property type="evidence" value="ECO:0007669"/>
    <property type="project" value="InterPro"/>
</dbReference>
<dbReference type="EMBL" id="SNZH01000016">
    <property type="protein sequence ID" value="TDR39315.1"/>
    <property type="molecule type" value="Genomic_DNA"/>
</dbReference>